<name>A0AAV6YXL4_ENGPU</name>
<dbReference type="InterPro" id="IPR038269">
    <property type="entry name" value="SCAN_sf"/>
</dbReference>
<evidence type="ECO:0000259" key="2">
    <source>
        <dbReference type="PROSITE" id="PS50804"/>
    </source>
</evidence>
<dbReference type="PANTHER" id="PTHR46888">
    <property type="entry name" value="ZINC KNUCKLE DOMAINCONTAINING PROTEIN-RELATED"/>
    <property type="match status" value="1"/>
</dbReference>
<dbReference type="InterPro" id="IPR003309">
    <property type="entry name" value="SCAN_dom"/>
</dbReference>
<dbReference type="Pfam" id="PF02023">
    <property type="entry name" value="SCAN"/>
    <property type="match status" value="1"/>
</dbReference>
<reference evidence="3" key="1">
    <citation type="thesis" date="2020" institute="ProQuest LLC" country="789 East Eisenhower Parkway, Ann Arbor, MI, USA">
        <title>Comparative Genomics and Chromosome Evolution.</title>
        <authorList>
            <person name="Mudd A.B."/>
        </authorList>
    </citation>
    <scope>NUCLEOTIDE SEQUENCE</scope>
    <source>
        <strain evidence="3">237g6f4</strain>
        <tissue evidence="3">Blood</tissue>
    </source>
</reference>
<dbReference type="SMART" id="SM00431">
    <property type="entry name" value="SCAN"/>
    <property type="match status" value="1"/>
</dbReference>
<feature type="region of interest" description="Disordered" evidence="1">
    <location>
        <begin position="242"/>
        <end position="262"/>
    </location>
</feature>
<accession>A0AAV6YXL4</accession>
<dbReference type="AlphaFoldDB" id="A0AAV6YXL4"/>
<dbReference type="EMBL" id="WNYA01019010">
    <property type="protein sequence ID" value="KAG8538733.1"/>
    <property type="molecule type" value="Genomic_DNA"/>
</dbReference>
<comment type="caution">
    <text evidence="3">The sequence shown here is derived from an EMBL/GenBank/DDBJ whole genome shotgun (WGS) entry which is preliminary data.</text>
</comment>
<evidence type="ECO:0000313" key="4">
    <source>
        <dbReference type="Proteomes" id="UP000824782"/>
    </source>
</evidence>
<organism evidence="3 4">
    <name type="scientific">Engystomops pustulosus</name>
    <name type="common">Tungara frog</name>
    <name type="synonym">Physalaemus pustulosus</name>
    <dbReference type="NCBI Taxonomy" id="76066"/>
    <lineage>
        <taxon>Eukaryota</taxon>
        <taxon>Metazoa</taxon>
        <taxon>Chordata</taxon>
        <taxon>Craniata</taxon>
        <taxon>Vertebrata</taxon>
        <taxon>Euteleostomi</taxon>
        <taxon>Amphibia</taxon>
        <taxon>Batrachia</taxon>
        <taxon>Anura</taxon>
        <taxon>Neobatrachia</taxon>
        <taxon>Hyloidea</taxon>
        <taxon>Leptodactylidae</taxon>
        <taxon>Leiuperinae</taxon>
        <taxon>Engystomops</taxon>
    </lineage>
</organism>
<proteinExistence type="predicted"/>
<feature type="domain" description="SCAN box" evidence="2">
    <location>
        <begin position="155"/>
        <end position="230"/>
    </location>
</feature>
<dbReference type="SUPFAM" id="SSF47353">
    <property type="entry name" value="Retrovirus capsid dimerization domain-like"/>
    <property type="match status" value="1"/>
</dbReference>
<dbReference type="Proteomes" id="UP000824782">
    <property type="component" value="Unassembled WGS sequence"/>
</dbReference>
<dbReference type="PROSITE" id="PS50804">
    <property type="entry name" value="SCAN_BOX"/>
    <property type="match status" value="1"/>
</dbReference>
<dbReference type="Gene3D" id="1.10.4020.10">
    <property type="entry name" value="DNA breaking-rejoining enzymes"/>
    <property type="match status" value="1"/>
</dbReference>
<keyword evidence="4" id="KW-1185">Reference proteome</keyword>
<gene>
    <name evidence="3" type="ORF">GDO81_022156</name>
</gene>
<sequence length="262" mass="29872">MSWIKPAKFQLASPDKMEELIKQLVQANVQQQMAHSEAMQAQQQTNDLLLQQIKALRETPTVVTQLQPAARERVRTALRKLTAEDDVEAFLAVFERTAEREGLQHDQWAEVVAPFLTGDALKAYFDLTQEDALDYKKLKGEILARMGVNVYVRAQRVYQWGFVESRAARSQAYDLLHLVKRWLQPETLTPAQIVERVVVDRFVRTLPVAIQCWVGQGDPGNLDQLVGLVERYIATQDFVRDCTPTRKPPRPSPPLAVTEEKP</sequence>
<evidence type="ECO:0000313" key="3">
    <source>
        <dbReference type="EMBL" id="KAG8538733.1"/>
    </source>
</evidence>
<dbReference type="PANTHER" id="PTHR46888:SF15">
    <property type="entry name" value="ZINC FINGER AND SCAN DOMAIN-CONTAINING PROTEIN 12-LIKE"/>
    <property type="match status" value="1"/>
</dbReference>
<protein>
    <recommendedName>
        <fullName evidence="2">SCAN box domain-containing protein</fullName>
    </recommendedName>
</protein>
<evidence type="ECO:0000256" key="1">
    <source>
        <dbReference type="SAM" id="MobiDB-lite"/>
    </source>
</evidence>